<gene>
    <name evidence="2" type="ORF">CPB83DRAFT_584564</name>
</gene>
<proteinExistence type="predicted"/>
<sequence length="131" mass="15562">MQSWELFQQAKLFLILRSCWFHTTTFFVVYQDRGQVQFLPDQINKKSVSITVLIRVFLLVRPAPMLRSGVKPLSTNMARGFTFRLVPIMFQFSVFYHISVVQFWTFEILLPLSKTTVNRSLTKHVWRSRML</sequence>
<accession>A0A9P6EPD5</accession>
<name>A0A9P6EPD5_9AGAR</name>
<dbReference type="Proteomes" id="UP000807306">
    <property type="component" value="Unassembled WGS sequence"/>
</dbReference>
<evidence type="ECO:0000256" key="1">
    <source>
        <dbReference type="SAM" id="Phobius"/>
    </source>
</evidence>
<dbReference type="AlphaFoldDB" id="A0A9P6EPD5"/>
<feature type="transmembrane region" description="Helical" evidence="1">
    <location>
        <begin position="12"/>
        <end position="31"/>
    </location>
</feature>
<keyword evidence="1" id="KW-0472">Membrane</keyword>
<reference evidence="2" key="1">
    <citation type="submission" date="2020-11" db="EMBL/GenBank/DDBJ databases">
        <authorList>
            <consortium name="DOE Joint Genome Institute"/>
            <person name="Ahrendt S."/>
            <person name="Riley R."/>
            <person name="Andreopoulos W."/>
            <person name="Labutti K."/>
            <person name="Pangilinan J."/>
            <person name="Ruiz-Duenas F.J."/>
            <person name="Barrasa J.M."/>
            <person name="Sanchez-Garcia M."/>
            <person name="Camarero S."/>
            <person name="Miyauchi S."/>
            <person name="Serrano A."/>
            <person name="Linde D."/>
            <person name="Babiker R."/>
            <person name="Drula E."/>
            <person name="Ayuso-Fernandez I."/>
            <person name="Pacheco R."/>
            <person name="Padilla G."/>
            <person name="Ferreira P."/>
            <person name="Barriuso J."/>
            <person name="Kellner H."/>
            <person name="Castanera R."/>
            <person name="Alfaro M."/>
            <person name="Ramirez L."/>
            <person name="Pisabarro A.G."/>
            <person name="Kuo A."/>
            <person name="Tritt A."/>
            <person name="Lipzen A."/>
            <person name="He G."/>
            <person name="Yan M."/>
            <person name="Ng V."/>
            <person name="Cullen D."/>
            <person name="Martin F."/>
            <person name="Rosso M.-N."/>
            <person name="Henrissat B."/>
            <person name="Hibbett D."/>
            <person name="Martinez A.T."/>
            <person name="Grigoriev I.V."/>
        </authorList>
    </citation>
    <scope>NUCLEOTIDE SEQUENCE</scope>
    <source>
        <strain evidence="2">CBS 506.95</strain>
    </source>
</reference>
<dbReference type="EMBL" id="MU157830">
    <property type="protein sequence ID" value="KAF9532836.1"/>
    <property type="molecule type" value="Genomic_DNA"/>
</dbReference>
<organism evidence="2 3">
    <name type="scientific">Crepidotus variabilis</name>
    <dbReference type="NCBI Taxonomy" id="179855"/>
    <lineage>
        <taxon>Eukaryota</taxon>
        <taxon>Fungi</taxon>
        <taxon>Dikarya</taxon>
        <taxon>Basidiomycota</taxon>
        <taxon>Agaricomycotina</taxon>
        <taxon>Agaricomycetes</taxon>
        <taxon>Agaricomycetidae</taxon>
        <taxon>Agaricales</taxon>
        <taxon>Agaricineae</taxon>
        <taxon>Crepidotaceae</taxon>
        <taxon>Crepidotus</taxon>
    </lineage>
</organism>
<feature type="transmembrane region" description="Helical" evidence="1">
    <location>
        <begin position="81"/>
        <end position="104"/>
    </location>
</feature>
<protein>
    <submittedName>
        <fullName evidence="2">Uncharacterized protein</fullName>
    </submittedName>
</protein>
<keyword evidence="3" id="KW-1185">Reference proteome</keyword>
<keyword evidence="1" id="KW-0812">Transmembrane</keyword>
<comment type="caution">
    <text evidence="2">The sequence shown here is derived from an EMBL/GenBank/DDBJ whole genome shotgun (WGS) entry which is preliminary data.</text>
</comment>
<evidence type="ECO:0000313" key="2">
    <source>
        <dbReference type="EMBL" id="KAF9532836.1"/>
    </source>
</evidence>
<keyword evidence="1" id="KW-1133">Transmembrane helix</keyword>
<evidence type="ECO:0000313" key="3">
    <source>
        <dbReference type="Proteomes" id="UP000807306"/>
    </source>
</evidence>